<evidence type="ECO:0000256" key="1">
    <source>
        <dbReference type="ARBA" id="ARBA00023186"/>
    </source>
</evidence>
<evidence type="ECO:0000313" key="5">
    <source>
        <dbReference type="Proteomes" id="UP000800094"/>
    </source>
</evidence>
<sequence length="369" mass="41883">MASASFSWDTIGPFFVWQFLIPLAAGWVQSILYSIFIRAGDPKPTPGSPRFVRHRRQILIAIYLAYFAFTIYEVDFNLQKSSNAYNELGVPIDVDDGGLQSRFRRLTIRFHPDKVGPGVDREKANSYYIHLKHARDIILDPAKRFAYDRFGPDIFQQCRQCLTVKEFTDNALLTALGTYGALLVFLLGANALGFLKDGAYWRYLAILAVATFDLRTAMRPDHPAFLTKWLNPLMASLRLRPPYLPFQVTIIVKKASISAAQFLGLLIPLYRNDPQRPAKASDDSEDARHKQIDRLDAVVQSSAMESSRLLELESTPFRENEHAKSELRAALKKYMLQNVVHQEKEVRNAIGQSIMRRRAGVPHGAQGNR</sequence>
<dbReference type="PANTHER" id="PTHR44360:SF1">
    <property type="entry name" value="DNAJ HOMOLOG SUBFAMILY B MEMBER 9"/>
    <property type="match status" value="1"/>
</dbReference>
<dbReference type="RefSeq" id="XP_033681420.1">
    <property type="nucleotide sequence ID" value="XM_033825029.1"/>
</dbReference>
<dbReference type="PANTHER" id="PTHR44360">
    <property type="entry name" value="DNAJ HOMOLOG SUBFAMILY B MEMBER 9"/>
    <property type="match status" value="1"/>
</dbReference>
<keyword evidence="2" id="KW-1133">Transmembrane helix</keyword>
<reference evidence="4" key="1">
    <citation type="journal article" date="2020" name="Stud. Mycol.">
        <title>101 Dothideomycetes genomes: a test case for predicting lifestyles and emergence of pathogens.</title>
        <authorList>
            <person name="Haridas S."/>
            <person name="Albert R."/>
            <person name="Binder M."/>
            <person name="Bloem J."/>
            <person name="Labutti K."/>
            <person name="Salamov A."/>
            <person name="Andreopoulos B."/>
            <person name="Baker S."/>
            <person name="Barry K."/>
            <person name="Bills G."/>
            <person name="Bluhm B."/>
            <person name="Cannon C."/>
            <person name="Castanera R."/>
            <person name="Culley D."/>
            <person name="Daum C."/>
            <person name="Ezra D."/>
            <person name="Gonzalez J."/>
            <person name="Henrissat B."/>
            <person name="Kuo A."/>
            <person name="Liang C."/>
            <person name="Lipzen A."/>
            <person name="Lutzoni F."/>
            <person name="Magnuson J."/>
            <person name="Mondo S."/>
            <person name="Nolan M."/>
            <person name="Ohm R."/>
            <person name="Pangilinan J."/>
            <person name="Park H.-J."/>
            <person name="Ramirez L."/>
            <person name="Alfaro M."/>
            <person name="Sun H."/>
            <person name="Tritt A."/>
            <person name="Yoshinaga Y."/>
            <person name="Zwiers L.-H."/>
            <person name="Turgeon B."/>
            <person name="Goodwin S."/>
            <person name="Spatafora J."/>
            <person name="Crous P."/>
            <person name="Grigoriev I."/>
        </authorList>
    </citation>
    <scope>NUCLEOTIDE SEQUENCE</scope>
    <source>
        <strain evidence="4">CBS 122368</strain>
    </source>
</reference>
<dbReference type="GO" id="GO:0051087">
    <property type="term" value="F:protein-folding chaperone binding"/>
    <property type="evidence" value="ECO:0007669"/>
    <property type="project" value="TreeGrafter"/>
</dbReference>
<dbReference type="PRINTS" id="PR00625">
    <property type="entry name" value="JDOMAIN"/>
</dbReference>
<dbReference type="GeneID" id="54578359"/>
<dbReference type="InterPro" id="IPR036869">
    <property type="entry name" value="J_dom_sf"/>
</dbReference>
<dbReference type="EMBL" id="ML987198">
    <property type="protein sequence ID" value="KAF2246416.1"/>
    <property type="molecule type" value="Genomic_DNA"/>
</dbReference>
<feature type="transmembrane region" description="Helical" evidence="2">
    <location>
        <begin position="172"/>
        <end position="195"/>
    </location>
</feature>
<feature type="transmembrane region" description="Helical" evidence="2">
    <location>
        <begin position="15"/>
        <end position="37"/>
    </location>
</feature>
<evidence type="ECO:0000256" key="2">
    <source>
        <dbReference type="SAM" id="Phobius"/>
    </source>
</evidence>
<keyword evidence="1" id="KW-0143">Chaperone</keyword>
<evidence type="ECO:0000313" key="4">
    <source>
        <dbReference type="EMBL" id="KAF2246416.1"/>
    </source>
</evidence>
<dbReference type="OrthoDB" id="436519at2759"/>
<dbReference type="Pfam" id="PF00226">
    <property type="entry name" value="DnaJ"/>
    <property type="match status" value="1"/>
</dbReference>
<gene>
    <name evidence="4" type="ORF">BU26DRAFT_460213</name>
</gene>
<keyword evidence="5" id="KW-1185">Reference proteome</keyword>
<dbReference type="CDD" id="cd06257">
    <property type="entry name" value="DnaJ"/>
    <property type="match status" value="1"/>
</dbReference>
<organism evidence="4 5">
    <name type="scientific">Trematosphaeria pertusa</name>
    <dbReference type="NCBI Taxonomy" id="390896"/>
    <lineage>
        <taxon>Eukaryota</taxon>
        <taxon>Fungi</taxon>
        <taxon>Dikarya</taxon>
        <taxon>Ascomycota</taxon>
        <taxon>Pezizomycotina</taxon>
        <taxon>Dothideomycetes</taxon>
        <taxon>Pleosporomycetidae</taxon>
        <taxon>Pleosporales</taxon>
        <taxon>Massarineae</taxon>
        <taxon>Trematosphaeriaceae</taxon>
        <taxon>Trematosphaeria</taxon>
    </lineage>
</organism>
<dbReference type="InterPro" id="IPR051948">
    <property type="entry name" value="Hsp70_co-chaperone_J-domain"/>
</dbReference>
<dbReference type="PROSITE" id="PS50076">
    <property type="entry name" value="DNAJ_2"/>
    <property type="match status" value="1"/>
</dbReference>
<accession>A0A6A6I7T2</accession>
<dbReference type="GO" id="GO:0036503">
    <property type="term" value="P:ERAD pathway"/>
    <property type="evidence" value="ECO:0007669"/>
    <property type="project" value="TreeGrafter"/>
</dbReference>
<dbReference type="Proteomes" id="UP000800094">
    <property type="component" value="Unassembled WGS sequence"/>
</dbReference>
<dbReference type="Gene3D" id="1.10.287.110">
    <property type="entry name" value="DnaJ domain"/>
    <property type="match status" value="1"/>
</dbReference>
<dbReference type="SUPFAM" id="SSF46565">
    <property type="entry name" value="Chaperone J-domain"/>
    <property type="match status" value="1"/>
</dbReference>
<keyword evidence="2" id="KW-0472">Membrane</keyword>
<dbReference type="SMART" id="SM00271">
    <property type="entry name" value="DnaJ"/>
    <property type="match status" value="1"/>
</dbReference>
<feature type="transmembrane region" description="Helical" evidence="2">
    <location>
        <begin position="58"/>
        <end position="74"/>
    </location>
</feature>
<evidence type="ECO:0000259" key="3">
    <source>
        <dbReference type="PROSITE" id="PS50076"/>
    </source>
</evidence>
<protein>
    <recommendedName>
        <fullName evidence="3">J domain-containing protein</fullName>
    </recommendedName>
</protein>
<name>A0A6A6I7T2_9PLEO</name>
<dbReference type="AlphaFoldDB" id="A0A6A6I7T2"/>
<dbReference type="InterPro" id="IPR001623">
    <property type="entry name" value="DnaJ_domain"/>
</dbReference>
<dbReference type="GO" id="GO:0005783">
    <property type="term" value="C:endoplasmic reticulum"/>
    <property type="evidence" value="ECO:0007669"/>
    <property type="project" value="TreeGrafter"/>
</dbReference>
<feature type="domain" description="J" evidence="3">
    <location>
        <begin position="83"/>
        <end position="151"/>
    </location>
</feature>
<keyword evidence="2" id="KW-0812">Transmembrane</keyword>
<dbReference type="GO" id="GO:0051787">
    <property type="term" value="F:misfolded protein binding"/>
    <property type="evidence" value="ECO:0007669"/>
    <property type="project" value="TreeGrafter"/>
</dbReference>
<proteinExistence type="predicted"/>